<protein>
    <submittedName>
        <fullName evidence="1">Uncharacterized protein</fullName>
    </submittedName>
</protein>
<keyword evidence="2" id="KW-1185">Reference proteome</keyword>
<comment type="caution">
    <text evidence="1">The sequence shown here is derived from an EMBL/GenBank/DDBJ whole genome shotgun (WGS) entry which is preliminary data.</text>
</comment>
<organism evidence="1 2">
    <name type="scientific">Calidithermus terrae</name>
    <dbReference type="NCBI Taxonomy" id="1408545"/>
    <lineage>
        <taxon>Bacteria</taxon>
        <taxon>Thermotogati</taxon>
        <taxon>Deinococcota</taxon>
        <taxon>Deinococci</taxon>
        <taxon>Thermales</taxon>
        <taxon>Thermaceae</taxon>
        <taxon>Calidithermus</taxon>
    </lineage>
</organism>
<accession>A0A399EQ58</accession>
<proteinExistence type="predicted"/>
<dbReference type="AlphaFoldDB" id="A0A399EQ58"/>
<sequence>MNRFRYVPIWIREEEAVFNHHFVAANFIRQAMRDALEGSGPTERPSLDTQEILLAANTPRPAGWLEPVLRWWRARYSAVKTEAKC</sequence>
<reference evidence="1 2" key="1">
    <citation type="submission" date="2018-08" db="EMBL/GenBank/DDBJ databases">
        <title>Meiothermus terrae DSM 26712 genome sequencing project.</title>
        <authorList>
            <person name="Da Costa M.S."/>
            <person name="Albuquerque L."/>
            <person name="Raposo P."/>
            <person name="Froufe H.J.C."/>
            <person name="Barroso C.S."/>
            <person name="Egas C."/>
        </authorList>
    </citation>
    <scope>NUCLEOTIDE SEQUENCE [LARGE SCALE GENOMIC DNA]</scope>
    <source>
        <strain evidence="1 2">DSM 26712</strain>
    </source>
</reference>
<gene>
    <name evidence="1" type="ORF">Mterra_01631</name>
</gene>
<dbReference type="EMBL" id="QXDL01000055">
    <property type="protein sequence ID" value="RIH85676.1"/>
    <property type="molecule type" value="Genomic_DNA"/>
</dbReference>
<evidence type="ECO:0000313" key="1">
    <source>
        <dbReference type="EMBL" id="RIH85676.1"/>
    </source>
</evidence>
<evidence type="ECO:0000313" key="2">
    <source>
        <dbReference type="Proteomes" id="UP000265715"/>
    </source>
</evidence>
<name>A0A399EQ58_9DEIN</name>
<dbReference type="Proteomes" id="UP000265715">
    <property type="component" value="Unassembled WGS sequence"/>
</dbReference>